<protein>
    <submittedName>
        <fullName evidence="3">BTB domain-containing protein</fullName>
    </submittedName>
</protein>
<organism evidence="2 3">
    <name type="scientific">Parastrongyloides trichosuri</name>
    <name type="common">Possum-specific nematode worm</name>
    <dbReference type="NCBI Taxonomy" id="131310"/>
    <lineage>
        <taxon>Eukaryota</taxon>
        <taxon>Metazoa</taxon>
        <taxon>Ecdysozoa</taxon>
        <taxon>Nematoda</taxon>
        <taxon>Chromadorea</taxon>
        <taxon>Rhabditida</taxon>
        <taxon>Tylenchina</taxon>
        <taxon>Panagrolaimomorpha</taxon>
        <taxon>Strongyloidoidea</taxon>
        <taxon>Strongyloididae</taxon>
        <taxon>Parastrongyloides</taxon>
    </lineage>
</organism>
<dbReference type="STRING" id="131310.A0A0N4ZWW3"/>
<dbReference type="InterPro" id="IPR011333">
    <property type="entry name" value="SKP1/BTB/POZ_sf"/>
</dbReference>
<keyword evidence="2" id="KW-1185">Reference proteome</keyword>
<evidence type="ECO:0000259" key="1">
    <source>
        <dbReference type="PROSITE" id="PS50097"/>
    </source>
</evidence>
<evidence type="ECO:0000313" key="2">
    <source>
        <dbReference type="Proteomes" id="UP000038045"/>
    </source>
</evidence>
<dbReference type="Proteomes" id="UP000038045">
    <property type="component" value="Unplaced"/>
</dbReference>
<sequence>MSSKTETSNKGNQEHNQKILIHSLDNEENVNYYSKGESFNKIENDDCPTQQIAFIRQFKFHKDDFKEVSKPAELLSPLEPMLTYHNFVAVYWKLSLMYSKANAFDAIVSFVGPSKKMQEIPKGALGPNVFEKQSAPSSIKGNIKIGSKSAEILNDHNEYQLTSMGTTVKVYVAANVIKKSDLDKIFEKSDFLFIDVKIIINKDYFNIEKFVGNALGSGSGEHEMTLATVLNGEKHGGSNCVFSVKKESGNEYDDFYVHMDILRQSSVTLANIFSGNNPIKTDQWEVLEGKRIIFPFLSKNDMKMILTYLYSGEAELPKYDSYAKIGRVLSLLVSKNQLLDIFKQWDQQMANFLLDMYRENNDERLVTATVKALIAIFSAPYGALPLSKRIAVALLASKINEFEVTKKNPFDSKELKDIISRCNIDKQLGSVMQFKHLVTSVKKEYVK</sequence>
<dbReference type="Gene3D" id="3.30.710.10">
    <property type="entry name" value="Potassium Channel Kv1.1, Chain A"/>
    <property type="match status" value="1"/>
</dbReference>
<name>A0A0N4ZWW3_PARTI</name>
<dbReference type="WBParaSite" id="PTRK_0001317800.1">
    <property type="protein sequence ID" value="PTRK_0001317800.1"/>
    <property type="gene ID" value="PTRK_0001317800"/>
</dbReference>
<evidence type="ECO:0000313" key="3">
    <source>
        <dbReference type="WBParaSite" id="PTRK_0001317800.1"/>
    </source>
</evidence>
<dbReference type="AlphaFoldDB" id="A0A0N4ZWW3"/>
<feature type="domain" description="BTB" evidence="1">
    <location>
        <begin position="238"/>
        <end position="318"/>
    </location>
</feature>
<proteinExistence type="predicted"/>
<dbReference type="InterPro" id="IPR000210">
    <property type="entry name" value="BTB/POZ_dom"/>
</dbReference>
<reference evidence="3" key="1">
    <citation type="submission" date="2017-02" db="UniProtKB">
        <authorList>
            <consortium name="WormBaseParasite"/>
        </authorList>
    </citation>
    <scope>IDENTIFICATION</scope>
</reference>
<dbReference type="PROSITE" id="PS50097">
    <property type="entry name" value="BTB"/>
    <property type="match status" value="1"/>
</dbReference>
<dbReference type="CDD" id="cd18186">
    <property type="entry name" value="BTB_POZ_ZBTB_KLHL-like"/>
    <property type="match status" value="1"/>
</dbReference>
<accession>A0A0N4ZWW3</accession>